<dbReference type="PANTHER" id="PTHR30620:SF91">
    <property type="entry name" value="BETA-GLUCOSIDASE"/>
    <property type="match status" value="1"/>
</dbReference>
<dbReference type="InterPro" id="IPR051915">
    <property type="entry name" value="Cellulose_Degrad_GH3"/>
</dbReference>
<dbReference type="SUPFAM" id="SSF51445">
    <property type="entry name" value="(Trans)glycosidases"/>
    <property type="match status" value="1"/>
</dbReference>
<sequence>MAEAPAVFIRILVLCSWIAVATAEYMIYQDPKQPISKRVKDLLGRMTLEEKIGQMTQIDRLVASEEVMKKYYIGKILSIIHVVFDLSVFWYNM</sequence>
<comment type="caution">
    <text evidence="3">The sequence shown here is derived from an EMBL/GenBank/DDBJ whole genome shotgun (WGS) entry which is preliminary data.</text>
</comment>
<name>A0AAW2R4Z1_SESRA</name>
<gene>
    <name evidence="3" type="ORF">Sradi_3388300</name>
</gene>
<reference evidence="3" key="2">
    <citation type="journal article" date="2024" name="Plant">
        <title>Genomic evolution and insights into agronomic trait innovations of Sesamum species.</title>
        <authorList>
            <person name="Miao H."/>
            <person name="Wang L."/>
            <person name="Qu L."/>
            <person name="Liu H."/>
            <person name="Sun Y."/>
            <person name="Le M."/>
            <person name="Wang Q."/>
            <person name="Wei S."/>
            <person name="Zheng Y."/>
            <person name="Lin W."/>
            <person name="Duan Y."/>
            <person name="Cao H."/>
            <person name="Xiong S."/>
            <person name="Wang X."/>
            <person name="Wei L."/>
            <person name="Li C."/>
            <person name="Ma Q."/>
            <person name="Ju M."/>
            <person name="Zhao R."/>
            <person name="Li G."/>
            <person name="Mu C."/>
            <person name="Tian Q."/>
            <person name="Mei H."/>
            <person name="Zhang T."/>
            <person name="Gao T."/>
            <person name="Zhang H."/>
        </authorList>
    </citation>
    <scope>NUCLEOTIDE SEQUENCE</scope>
    <source>
        <strain evidence="3">G02</strain>
    </source>
</reference>
<organism evidence="3">
    <name type="scientific">Sesamum radiatum</name>
    <name type="common">Black benniseed</name>
    <dbReference type="NCBI Taxonomy" id="300843"/>
    <lineage>
        <taxon>Eukaryota</taxon>
        <taxon>Viridiplantae</taxon>
        <taxon>Streptophyta</taxon>
        <taxon>Embryophyta</taxon>
        <taxon>Tracheophyta</taxon>
        <taxon>Spermatophyta</taxon>
        <taxon>Magnoliopsida</taxon>
        <taxon>eudicotyledons</taxon>
        <taxon>Gunneridae</taxon>
        <taxon>Pentapetalae</taxon>
        <taxon>asterids</taxon>
        <taxon>lamiids</taxon>
        <taxon>Lamiales</taxon>
        <taxon>Pedaliaceae</taxon>
        <taxon>Sesamum</taxon>
    </lineage>
</organism>
<dbReference type="InterPro" id="IPR036962">
    <property type="entry name" value="Glyco_hydro_3_N_sf"/>
</dbReference>
<dbReference type="InterPro" id="IPR017853">
    <property type="entry name" value="GH"/>
</dbReference>
<accession>A0AAW2R4Z1</accession>
<keyword evidence="1" id="KW-0378">Hydrolase</keyword>
<dbReference type="PANTHER" id="PTHR30620">
    <property type="entry name" value="PERIPLASMIC BETA-GLUCOSIDASE-RELATED"/>
    <property type="match status" value="1"/>
</dbReference>
<reference evidence="3" key="1">
    <citation type="submission" date="2020-06" db="EMBL/GenBank/DDBJ databases">
        <authorList>
            <person name="Li T."/>
            <person name="Hu X."/>
            <person name="Zhang T."/>
            <person name="Song X."/>
            <person name="Zhang H."/>
            <person name="Dai N."/>
            <person name="Sheng W."/>
            <person name="Hou X."/>
            <person name="Wei L."/>
        </authorList>
    </citation>
    <scope>NUCLEOTIDE SEQUENCE</scope>
    <source>
        <strain evidence="3">G02</strain>
        <tissue evidence="3">Leaf</tissue>
    </source>
</reference>
<evidence type="ECO:0000256" key="1">
    <source>
        <dbReference type="ARBA" id="ARBA00022801"/>
    </source>
</evidence>
<evidence type="ECO:0000313" key="3">
    <source>
        <dbReference type="EMBL" id="KAL0374726.1"/>
    </source>
</evidence>
<protein>
    <submittedName>
        <fullName evidence="3">Uncharacterized protein</fullName>
    </submittedName>
</protein>
<keyword evidence="2" id="KW-1133">Transmembrane helix</keyword>
<dbReference type="GO" id="GO:0009251">
    <property type="term" value="P:glucan catabolic process"/>
    <property type="evidence" value="ECO:0007669"/>
    <property type="project" value="TreeGrafter"/>
</dbReference>
<dbReference type="GO" id="GO:0008422">
    <property type="term" value="F:beta-glucosidase activity"/>
    <property type="evidence" value="ECO:0007669"/>
    <property type="project" value="TreeGrafter"/>
</dbReference>
<dbReference type="EMBL" id="JACGWJ010000014">
    <property type="protein sequence ID" value="KAL0374726.1"/>
    <property type="molecule type" value="Genomic_DNA"/>
</dbReference>
<feature type="transmembrane region" description="Helical" evidence="2">
    <location>
        <begin position="6"/>
        <end position="28"/>
    </location>
</feature>
<proteinExistence type="predicted"/>
<dbReference type="Gene3D" id="3.20.20.300">
    <property type="entry name" value="Glycoside hydrolase, family 3, N-terminal domain"/>
    <property type="match status" value="1"/>
</dbReference>
<feature type="transmembrane region" description="Helical" evidence="2">
    <location>
        <begin position="72"/>
        <end position="91"/>
    </location>
</feature>
<dbReference type="AlphaFoldDB" id="A0AAW2R4Z1"/>
<keyword evidence="2" id="KW-0472">Membrane</keyword>
<evidence type="ECO:0000256" key="2">
    <source>
        <dbReference type="SAM" id="Phobius"/>
    </source>
</evidence>
<keyword evidence="2" id="KW-0812">Transmembrane</keyword>